<evidence type="ECO:0000313" key="1">
    <source>
        <dbReference type="EMBL" id="LAA88627.1"/>
    </source>
</evidence>
<sequence length="166" mass="18701">MLLDSKEGLLQKPHSFWKNNYVPEEHSKGKPWAEGCIPIPSMATVWLPLDQCDLTRGRVQLKTFSESGWLYKYTCEVPCVQAEQNYIPVCRKGGPGSSFGAVTLLFFLLTAGLEITKWLERNTKLKRCNLLPKGGRRKLEAFKSGAEGDFRSKCMSNKWKGWGGVA</sequence>
<protein>
    <submittedName>
        <fullName evidence="1">Uncharacterized protein</fullName>
    </submittedName>
</protein>
<reference evidence="1" key="1">
    <citation type="submission" date="2017-07" db="EMBL/GenBank/DDBJ databases">
        <authorList>
            <person name="Mikheyev A."/>
            <person name="Grau M."/>
        </authorList>
    </citation>
    <scope>NUCLEOTIDE SEQUENCE</scope>
    <source>
        <tissue evidence="1">Venom_gland</tissue>
    </source>
</reference>
<dbReference type="AlphaFoldDB" id="A0A2D4IWS7"/>
<proteinExistence type="predicted"/>
<accession>A0A2D4IWS7</accession>
<name>A0A2D4IWS7_MICLE</name>
<organism evidence="1">
    <name type="scientific">Micrurus lemniscatus lemniscatus</name>
    <dbReference type="NCBI Taxonomy" id="129467"/>
    <lineage>
        <taxon>Eukaryota</taxon>
        <taxon>Metazoa</taxon>
        <taxon>Chordata</taxon>
        <taxon>Craniata</taxon>
        <taxon>Vertebrata</taxon>
        <taxon>Euteleostomi</taxon>
        <taxon>Lepidosauria</taxon>
        <taxon>Squamata</taxon>
        <taxon>Bifurcata</taxon>
        <taxon>Unidentata</taxon>
        <taxon>Episquamata</taxon>
        <taxon>Toxicofera</taxon>
        <taxon>Serpentes</taxon>
        <taxon>Colubroidea</taxon>
        <taxon>Elapidae</taxon>
        <taxon>Elapinae</taxon>
        <taxon>Micrurus</taxon>
    </lineage>
</organism>
<reference evidence="1" key="2">
    <citation type="submission" date="2017-11" db="EMBL/GenBank/DDBJ databases">
        <title>Coralsnake Venomics: Analyses of Venom Gland Transcriptomes and Proteomes of Six Brazilian Taxa.</title>
        <authorList>
            <person name="Aird S.D."/>
            <person name="Jorge da Silva N."/>
            <person name="Qiu L."/>
            <person name="Villar-Briones A."/>
            <person name="Aparecida-Saddi V."/>
            <person name="Campos-Telles M.P."/>
            <person name="Grau M."/>
            <person name="Mikheyev A.S."/>
        </authorList>
    </citation>
    <scope>NUCLEOTIDE SEQUENCE</scope>
    <source>
        <tissue evidence="1">Venom_gland</tissue>
    </source>
</reference>
<dbReference type="EMBL" id="IACK01135391">
    <property type="protein sequence ID" value="LAA88627.1"/>
    <property type="molecule type" value="Transcribed_RNA"/>
</dbReference>